<feature type="region of interest" description="Disordered" evidence="1">
    <location>
        <begin position="1"/>
        <end position="59"/>
    </location>
</feature>
<evidence type="ECO:0000313" key="2">
    <source>
        <dbReference type="EMBL" id="GFD35508.1"/>
    </source>
</evidence>
<evidence type="ECO:0000256" key="1">
    <source>
        <dbReference type="SAM" id="MobiDB-lite"/>
    </source>
</evidence>
<feature type="non-terminal residue" evidence="2">
    <location>
        <position position="1"/>
    </location>
</feature>
<comment type="caution">
    <text evidence="2">The sequence shown here is derived from an EMBL/GenBank/DDBJ whole genome shotgun (WGS) entry which is preliminary data.</text>
</comment>
<dbReference type="EMBL" id="BKCJ011459804">
    <property type="protein sequence ID" value="GFD35508.1"/>
    <property type="molecule type" value="Genomic_DNA"/>
</dbReference>
<protein>
    <submittedName>
        <fullName evidence="2">Uncharacterized protein</fullName>
    </submittedName>
</protein>
<reference evidence="2" key="1">
    <citation type="journal article" date="2019" name="Sci. Rep.">
        <title>Draft genome of Tanacetum cinerariifolium, the natural source of mosquito coil.</title>
        <authorList>
            <person name="Yamashiro T."/>
            <person name="Shiraishi A."/>
            <person name="Satake H."/>
            <person name="Nakayama K."/>
        </authorList>
    </citation>
    <scope>NUCLEOTIDE SEQUENCE</scope>
</reference>
<sequence length="165" mass="18292">NGGRPPRFKLVKRKIPGNARRSRLAIKVIRRRQRDSSSRSVSSPSPPVEPEIKQPVLSPGPLRDVFEAFGEDVYNLIQKDIKEGSSTGNPLPSSVRDLFPDLSDLTTAIQIANSLRSQYGLPKLIMSRKNRIEMVRTIARTRESIYIEVLSALLLPQAPLAPIGG</sequence>
<name>A0A699VPY8_TANCI</name>
<proteinExistence type="predicted"/>
<gene>
    <name evidence="2" type="ORF">Tci_907477</name>
</gene>
<dbReference type="AlphaFoldDB" id="A0A699VPY8"/>
<accession>A0A699VPY8</accession>
<organism evidence="2">
    <name type="scientific">Tanacetum cinerariifolium</name>
    <name type="common">Dalmatian daisy</name>
    <name type="synonym">Chrysanthemum cinerariifolium</name>
    <dbReference type="NCBI Taxonomy" id="118510"/>
    <lineage>
        <taxon>Eukaryota</taxon>
        <taxon>Viridiplantae</taxon>
        <taxon>Streptophyta</taxon>
        <taxon>Embryophyta</taxon>
        <taxon>Tracheophyta</taxon>
        <taxon>Spermatophyta</taxon>
        <taxon>Magnoliopsida</taxon>
        <taxon>eudicotyledons</taxon>
        <taxon>Gunneridae</taxon>
        <taxon>Pentapetalae</taxon>
        <taxon>asterids</taxon>
        <taxon>campanulids</taxon>
        <taxon>Asterales</taxon>
        <taxon>Asteraceae</taxon>
        <taxon>Asteroideae</taxon>
        <taxon>Anthemideae</taxon>
        <taxon>Anthemidinae</taxon>
        <taxon>Tanacetum</taxon>
    </lineage>
</organism>
<feature type="compositionally biased region" description="Basic residues" evidence="1">
    <location>
        <begin position="1"/>
        <end position="33"/>
    </location>
</feature>
<feature type="non-terminal residue" evidence="2">
    <location>
        <position position="165"/>
    </location>
</feature>